<dbReference type="PANTHER" id="PTHR22954:SF3">
    <property type="entry name" value="PROTEIN CBG08539"/>
    <property type="match status" value="1"/>
</dbReference>
<dbReference type="PANTHER" id="PTHR22954">
    <property type="entry name" value="RETROVIRAL PROTEASE-RELATED"/>
    <property type="match status" value="1"/>
</dbReference>
<organism evidence="1 2">
    <name type="scientific">Trachymyrmex cornetzi</name>
    <dbReference type="NCBI Taxonomy" id="471704"/>
    <lineage>
        <taxon>Eukaryota</taxon>
        <taxon>Metazoa</taxon>
        <taxon>Ecdysozoa</taxon>
        <taxon>Arthropoda</taxon>
        <taxon>Hexapoda</taxon>
        <taxon>Insecta</taxon>
        <taxon>Pterygota</taxon>
        <taxon>Neoptera</taxon>
        <taxon>Endopterygota</taxon>
        <taxon>Hymenoptera</taxon>
        <taxon>Apocrita</taxon>
        <taxon>Aculeata</taxon>
        <taxon>Formicoidea</taxon>
        <taxon>Formicidae</taxon>
        <taxon>Myrmicinae</taxon>
        <taxon>Trachymyrmex</taxon>
    </lineage>
</organism>
<keyword evidence="2" id="KW-1185">Reference proteome</keyword>
<dbReference type="EMBL" id="KQ980859">
    <property type="protein sequence ID" value="KYN12141.1"/>
    <property type="molecule type" value="Genomic_DNA"/>
</dbReference>
<dbReference type="InterPro" id="IPR005312">
    <property type="entry name" value="DUF1759"/>
</dbReference>
<name>A0A151IWE3_9HYME</name>
<evidence type="ECO:0008006" key="3">
    <source>
        <dbReference type="Google" id="ProtNLM"/>
    </source>
</evidence>
<protein>
    <recommendedName>
        <fullName evidence="3">Gag-Pol polyprotein</fullName>
    </recommendedName>
</protein>
<proteinExistence type="predicted"/>
<reference evidence="1 2" key="1">
    <citation type="submission" date="2015-09" db="EMBL/GenBank/DDBJ databases">
        <title>Trachymyrmex cornetzi WGS genome.</title>
        <authorList>
            <person name="Nygaard S."/>
            <person name="Hu H."/>
            <person name="Boomsma J."/>
            <person name="Zhang G."/>
        </authorList>
    </citation>
    <scope>NUCLEOTIDE SEQUENCE [LARGE SCALE GENOMIC DNA]</scope>
    <source>
        <strain evidence="1">Tcor2-1</strain>
        <tissue evidence="1">Whole body</tissue>
    </source>
</reference>
<evidence type="ECO:0000313" key="1">
    <source>
        <dbReference type="EMBL" id="KYN12141.1"/>
    </source>
</evidence>
<sequence>MRLAHVEARLEQQVALNHLIASSYEDLTKVGLTNLNSQRIQARLAALKDDWEKFSIVHEAIGIALQELSTSYYHHAKLPRIEIPKFNGNPEEWLSFKDLFTSLVIANRSLSAVEKIQYLKTSLVGNAAQLLRNMTITGDNFQRAWETLIAFYENTRMLVNSTLNSLLNLKRMSKESAQEMELLYTNIMQIYRSLENLQRPVGQWDDFLVFVAVQRLDSESVKAWEQHLGSTKEPPTWKQFTEFLLSRLRSLQAFEKTRHGKFTTHPHKISVKTHIQGINKADTC</sequence>
<dbReference type="STRING" id="471704.A0A151IWE3"/>
<dbReference type="AlphaFoldDB" id="A0A151IWE3"/>
<accession>A0A151IWE3</accession>
<evidence type="ECO:0000313" key="2">
    <source>
        <dbReference type="Proteomes" id="UP000078492"/>
    </source>
</evidence>
<dbReference type="Pfam" id="PF03564">
    <property type="entry name" value="DUF1759"/>
    <property type="match status" value="1"/>
</dbReference>
<gene>
    <name evidence="1" type="ORF">ALC57_15704</name>
</gene>
<dbReference type="Proteomes" id="UP000078492">
    <property type="component" value="Unassembled WGS sequence"/>
</dbReference>